<dbReference type="Pfam" id="PF04536">
    <property type="entry name" value="TPM_phosphatase"/>
    <property type="match status" value="1"/>
</dbReference>
<dbReference type="InterPro" id="IPR007621">
    <property type="entry name" value="TPM_dom"/>
</dbReference>
<dbReference type="Proteomes" id="UP000001514">
    <property type="component" value="Unassembled WGS sequence"/>
</dbReference>
<dbReference type="OMA" id="NNCAEVK"/>
<dbReference type="OrthoDB" id="417797at2759"/>
<name>D8TB88_SELML</name>
<dbReference type="InParanoid" id="D8TB88"/>
<proteinExistence type="predicted"/>
<dbReference type="Gene3D" id="3.10.310.50">
    <property type="match status" value="1"/>
</dbReference>
<dbReference type="PANTHER" id="PTHR35514">
    <property type="entry name" value="THYLAKOID LUMENAL 15.0 KDA PROTEIN 2, CHLOROPLASTIC"/>
    <property type="match status" value="1"/>
</dbReference>
<dbReference type="eggNOG" id="ENOG502QVHQ">
    <property type="taxonomic scope" value="Eukaryota"/>
</dbReference>
<accession>D8TB88</accession>
<dbReference type="HOGENOM" id="CLU_090456_1_1_1"/>
<dbReference type="PANTHER" id="PTHR35514:SF1">
    <property type="entry name" value="THYLAKOID LUMENAL 15.0 KDA PROTEIN 2, CHLOROPLASTIC"/>
    <property type="match status" value="1"/>
</dbReference>
<protein>
    <recommendedName>
        <fullName evidence="2">TPM domain-containing protein</fullName>
    </recommendedName>
</protein>
<keyword evidence="1" id="KW-0732">Signal</keyword>
<keyword evidence="4" id="KW-1185">Reference proteome</keyword>
<feature type="chain" id="PRO_5003123453" description="TPM domain-containing protein" evidence="1">
    <location>
        <begin position="30"/>
        <end position="178"/>
    </location>
</feature>
<organism evidence="4">
    <name type="scientific">Selaginella moellendorffii</name>
    <name type="common">Spikemoss</name>
    <dbReference type="NCBI Taxonomy" id="88036"/>
    <lineage>
        <taxon>Eukaryota</taxon>
        <taxon>Viridiplantae</taxon>
        <taxon>Streptophyta</taxon>
        <taxon>Embryophyta</taxon>
        <taxon>Tracheophyta</taxon>
        <taxon>Lycopodiopsida</taxon>
        <taxon>Selaginellales</taxon>
        <taxon>Selaginellaceae</taxon>
        <taxon>Selaginella</taxon>
    </lineage>
</organism>
<dbReference type="FunCoup" id="D8TB88">
    <property type="interactions" value="1473"/>
</dbReference>
<dbReference type="STRING" id="88036.D8TB88"/>
<feature type="signal peptide" evidence="1">
    <location>
        <begin position="1"/>
        <end position="29"/>
    </location>
</feature>
<reference evidence="3 4" key="1">
    <citation type="journal article" date="2011" name="Science">
        <title>The Selaginella genome identifies genetic changes associated with the evolution of vascular plants.</title>
        <authorList>
            <person name="Banks J.A."/>
            <person name="Nishiyama T."/>
            <person name="Hasebe M."/>
            <person name="Bowman J.L."/>
            <person name="Gribskov M."/>
            <person name="dePamphilis C."/>
            <person name="Albert V.A."/>
            <person name="Aono N."/>
            <person name="Aoyama T."/>
            <person name="Ambrose B.A."/>
            <person name="Ashton N.W."/>
            <person name="Axtell M.J."/>
            <person name="Barker E."/>
            <person name="Barker M.S."/>
            <person name="Bennetzen J.L."/>
            <person name="Bonawitz N.D."/>
            <person name="Chapple C."/>
            <person name="Cheng C."/>
            <person name="Correa L.G."/>
            <person name="Dacre M."/>
            <person name="DeBarry J."/>
            <person name="Dreyer I."/>
            <person name="Elias M."/>
            <person name="Engstrom E.M."/>
            <person name="Estelle M."/>
            <person name="Feng L."/>
            <person name="Finet C."/>
            <person name="Floyd S.K."/>
            <person name="Frommer W.B."/>
            <person name="Fujita T."/>
            <person name="Gramzow L."/>
            <person name="Gutensohn M."/>
            <person name="Harholt J."/>
            <person name="Hattori M."/>
            <person name="Heyl A."/>
            <person name="Hirai T."/>
            <person name="Hiwatashi Y."/>
            <person name="Ishikawa M."/>
            <person name="Iwata M."/>
            <person name="Karol K.G."/>
            <person name="Koehler B."/>
            <person name="Kolukisaoglu U."/>
            <person name="Kubo M."/>
            <person name="Kurata T."/>
            <person name="Lalonde S."/>
            <person name="Li K."/>
            <person name="Li Y."/>
            <person name="Litt A."/>
            <person name="Lyons E."/>
            <person name="Manning G."/>
            <person name="Maruyama T."/>
            <person name="Michael T.P."/>
            <person name="Mikami K."/>
            <person name="Miyazaki S."/>
            <person name="Morinaga S."/>
            <person name="Murata T."/>
            <person name="Mueller-Roeber B."/>
            <person name="Nelson D.R."/>
            <person name="Obara M."/>
            <person name="Oguri Y."/>
            <person name="Olmstead R.G."/>
            <person name="Onodera N."/>
            <person name="Petersen B.L."/>
            <person name="Pils B."/>
            <person name="Prigge M."/>
            <person name="Rensing S.A."/>
            <person name="Riano-Pachon D.M."/>
            <person name="Roberts A.W."/>
            <person name="Sato Y."/>
            <person name="Scheller H.V."/>
            <person name="Schulz B."/>
            <person name="Schulz C."/>
            <person name="Shakirov E.V."/>
            <person name="Shibagaki N."/>
            <person name="Shinohara N."/>
            <person name="Shippen D.E."/>
            <person name="Soerensen I."/>
            <person name="Sotooka R."/>
            <person name="Sugimoto N."/>
            <person name="Sugita M."/>
            <person name="Sumikawa N."/>
            <person name="Tanurdzic M."/>
            <person name="Theissen G."/>
            <person name="Ulvskov P."/>
            <person name="Wakazuki S."/>
            <person name="Weng J.K."/>
            <person name="Willats W.W."/>
            <person name="Wipf D."/>
            <person name="Wolf P.G."/>
            <person name="Yang L."/>
            <person name="Zimmer A.D."/>
            <person name="Zhu Q."/>
            <person name="Mitros T."/>
            <person name="Hellsten U."/>
            <person name="Loque D."/>
            <person name="Otillar R."/>
            <person name="Salamov A."/>
            <person name="Schmutz J."/>
            <person name="Shapiro H."/>
            <person name="Lindquist E."/>
            <person name="Lucas S."/>
            <person name="Rokhsar D."/>
            <person name="Grigoriev I.V."/>
        </authorList>
    </citation>
    <scope>NUCLEOTIDE SEQUENCE [LARGE SCALE GENOMIC DNA]</scope>
</reference>
<evidence type="ECO:0000313" key="3">
    <source>
        <dbReference type="EMBL" id="EFJ06072.1"/>
    </source>
</evidence>
<dbReference type="KEGG" id="smo:SELMODRAFT_162644"/>
<dbReference type="EMBL" id="GL377708">
    <property type="protein sequence ID" value="EFJ06072.1"/>
    <property type="molecule type" value="Genomic_DNA"/>
</dbReference>
<evidence type="ECO:0000256" key="1">
    <source>
        <dbReference type="SAM" id="SignalP"/>
    </source>
</evidence>
<dbReference type="Gramene" id="EFJ06072">
    <property type="protein sequence ID" value="EFJ06072"/>
    <property type="gene ID" value="SELMODRAFT_162644"/>
</dbReference>
<feature type="domain" description="TPM" evidence="2">
    <location>
        <begin position="47"/>
        <end position="160"/>
    </location>
</feature>
<dbReference type="AlphaFoldDB" id="D8TB88"/>
<gene>
    <name evidence="3" type="ORF">SELMODRAFT_162644</name>
</gene>
<sequence length="178" mass="19400">MERAKRSVLLPAALSLSIALSSGPTLLQARPEGVNKPELLPRSYTPVIDVAGFLSEGQEGRIAQEIKEIEELTGFKLRVLAQNYPNTPGLAIREFWKVDDNTIVFVADPSLGNILNFNVGASVDLNVPRSFWSRLAGQYGNVFYWREKGEDASIEAAVAAISSCLREPPGPRACSTIN</sequence>
<evidence type="ECO:0000313" key="4">
    <source>
        <dbReference type="Proteomes" id="UP000001514"/>
    </source>
</evidence>
<evidence type="ECO:0000259" key="2">
    <source>
        <dbReference type="Pfam" id="PF04536"/>
    </source>
</evidence>